<evidence type="ECO:0000313" key="2">
    <source>
        <dbReference type="Proteomes" id="UP000186341"/>
    </source>
</evidence>
<proteinExistence type="predicted"/>
<evidence type="ECO:0000313" key="1">
    <source>
        <dbReference type="EMBL" id="OLU39175.1"/>
    </source>
</evidence>
<comment type="caution">
    <text evidence="1">The sequence shown here is derived from an EMBL/GenBank/DDBJ whole genome shotgun (WGS) entry which is preliminary data.</text>
</comment>
<reference evidence="1 2" key="1">
    <citation type="submission" date="2016-11" db="EMBL/GenBank/DDBJ databases">
        <title>Description of two novel members of the family Erysipelotrichaceae: Ileibacterium lipovorans gen. nov., sp. nov. and Dubosiella newyorkensis, gen. nov., sp. nov.</title>
        <authorList>
            <person name="Cox L.M."/>
            <person name="Sohn J."/>
            <person name="Tyrrell K.L."/>
            <person name="Citron D.M."/>
            <person name="Lawson P.A."/>
            <person name="Patel N.B."/>
            <person name="Iizumi T."/>
            <person name="Perez-Perez G.I."/>
            <person name="Goldstein E.J."/>
            <person name="Blaser M.J."/>
        </authorList>
    </citation>
    <scope>NUCLEOTIDE SEQUENCE [LARGE SCALE GENOMIC DNA]</scope>
    <source>
        <strain evidence="1 2">NYU-BL-A3</strain>
    </source>
</reference>
<keyword evidence="2" id="KW-1185">Reference proteome</keyword>
<dbReference type="Proteomes" id="UP000186341">
    <property type="component" value="Unassembled WGS sequence"/>
</dbReference>
<sequence>MYGSVDCNETGRKQLYCYSEFRFSYNQTVIKTKQEPLLIYDLPVIGIQTFGSFRMVVNKKYLRKLLSLRNGEINS</sequence>
<dbReference type="EMBL" id="MPJW01000140">
    <property type="protein sequence ID" value="OLU39175.1"/>
    <property type="molecule type" value="Genomic_DNA"/>
</dbReference>
<accession>A0A1U7NFL2</accession>
<name>A0A1U7NFL2_9FIRM</name>
<gene>
    <name evidence="1" type="ORF">BO222_07155</name>
</gene>
<dbReference type="AlphaFoldDB" id="A0A1U7NFL2"/>
<organism evidence="1 2">
    <name type="scientific">Ileibacterium valens</name>
    <dbReference type="NCBI Taxonomy" id="1862668"/>
    <lineage>
        <taxon>Bacteria</taxon>
        <taxon>Bacillati</taxon>
        <taxon>Bacillota</taxon>
        <taxon>Erysipelotrichia</taxon>
        <taxon>Erysipelotrichales</taxon>
        <taxon>Erysipelotrichaceae</taxon>
        <taxon>Ileibacterium</taxon>
    </lineage>
</organism>
<protein>
    <submittedName>
        <fullName evidence="1">Uncharacterized protein</fullName>
    </submittedName>
</protein>